<dbReference type="PANTHER" id="PTHR33499:SF43">
    <property type="entry name" value="TRANSPOSASE, PTTA_EN_SPM, PLANT"/>
    <property type="match status" value="1"/>
</dbReference>
<protein>
    <submittedName>
        <fullName evidence="2">Integrase core domain containing protein</fullName>
    </submittedName>
</protein>
<proteinExistence type="predicted"/>
<evidence type="ECO:0000313" key="3">
    <source>
        <dbReference type="Proteomes" id="UP000011115"/>
    </source>
</evidence>
<dbReference type="Gramene" id="PGSC0003DMT400048472">
    <property type="protein sequence ID" value="PGSC0003DMT400048472"/>
    <property type="gene ID" value="PGSC0003DMG400018828"/>
</dbReference>
<sequence>MARVQKLEAQMATLLHHIQPWMQKSIAESNARMERRMGAMMDRKVQDVNKRLDAFELRVFERSAPATDLSTLQADLASLRTDVDAILAAPSVDTQASPTALADDTVGPPRRGLHRHMPRASGTALIAQRKRKPRKDSVGRRRRLGEHRLQTKNCANGGLIEIRLFIEHKSLKRGELVESWKFWGSGLPSIVTTKAKVVGDGGILRPISSGKYIMDKSWILIGNRALPQYLNGLEQFLNFAFSNLELPDIQHNRDTSLQTAKKLYRYRRSRHHDHFKKFATKEESLQNIPTDVNEAGWKFLVYYFSSDDFKDKVKDVVAEKIQEIEEGTDVDPIINAAFVQIMGEKSKYILGQGSGIKSASRISRNEIQEQLQAQQKEEEEERRKRESVERKLMEVKNQLEEERKN</sequence>
<dbReference type="PaxDb" id="4113-PGSC0003DMT400048472"/>
<name>M1BMH3_SOLTU</name>
<dbReference type="EnsemblPlants" id="PGSC0003DMT400048472">
    <property type="protein sequence ID" value="PGSC0003DMT400048472"/>
    <property type="gene ID" value="PGSC0003DMG400018828"/>
</dbReference>
<reference evidence="3" key="1">
    <citation type="journal article" date="2011" name="Nature">
        <title>Genome sequence and analysis of the tuber crop potato.</title>
        <authorList>
            <consortium name="The Potato Genome Sequencing Consortium"/>
        </authorList>
    </citation>
    <scope>NUCLEOTIDE SEQUENCE [LARGE SCALE GENOMIC DNA]</scope>
    <source>
        <strain evidence="3">cv. DM1-3 516 R44</strain>
    </source>
</reference>
<evidence type="ECO:0000313" key="2">
    <source>
        <dbReference type="EnsemblPlants" id="PGSC0003DMT400048472"/>
    </source>
</evidence>
<feature type="region of interest" description="Disordered" evidence="1">
    <location>
        <begin position="369"/>
        <end position="389"/>
    </location>
</feature>
<feature type="compositionally biased region" description="Basic residues" evidence="1">
    <location>
        <begin position="128"/>
        <end position="145"/>
    </location>
</feature>
<keyword evidence="3" id="KW-1185">Reference proteome</keyword>
<dbReference type="Proteomes" id="UP000011115">
    <property type="component" value="Unassembled WGS sequence"/>
</dbReference>
<reference evidence="2" key="2">
    <citation type="submission" date="2015-06" db="UniProtKB">
        <authorList>
            <consortium name="EnsemblPlants"/>
        </authorList>
    </citation>
    <scope>IDENTIFICATION</scope>
    <source>
        <strain evidence="2">DM1-3 516 R44</strain>
    </source>
</reference>
<dbReference type="HOGENOM" id="CLU_680441_0_0_1"/>
<feature type="region of interest" description="Disordered" evidence="1">
    <location>
        <begin position="124"/>
        <end position="147"/>
    </location>
</feature>
<evidence type="ECO:0000256" key="1">
    <source>
        <dbReference type="SAM" id="MobiDB-lite"/>
    </source>
</evidence>
<accession>M1BMH3</accession>
<dbReference type="AlphaFoldDB" id="M1BMH3"/>
<dbReference type="InParanoid" id="M1BMH3"/>
<dbReference type="PANTHER" id="PTHR33499">
    <property type="entry name" value="OS12G0282400 PROTEIN-RELATED"/>
    <property type="match status" value="1"/>
</dbReference>
<organism evidence="2 3">
    <name type="scientific">Solanum tuberosum</name>
    <name type="common">Potato</name>
    <dbReference type="NCBI Taxonomy" id="4113"/>
    <lineage>
        <taxon>Eukaryota</taxon>
        <taxon>Viridiplantae</taxon>
        <taxon>Streptophyta</taxon>
        <taxon>Embryophyta</taxon>
        <taxon>Tracheophyta</taxon>
        <taxon>Spermatophyta</taxon>
        <taxon>Magnoliopsida</taxon>
        <taxon>eudicotyledons</taxon>
        <taxon>Gunneridae</taxon>
        <taxon>Pentapetalae</taxon>
        <taxon>asterids</taxon>
        <taxon>lamiids</taxon>
        <taxon>Solanales</taxon>
        <taxon>Solanaceae</taxon>
        <taxon>Solanoideae</taxon>
        <taxon>Solaneae</taxon>
        <taxon>Solanum</taxon>
    </lineage>
</organism>
<dbReference type="eggNOG" id="ENOG502S7A6">
    <property type="taxonomic scope" value="Eukaryota"/>
</dbReference>